<name>A0ABX5Y004_9BACT</name>
<feature type="domain" description="ATPase AAA-type core" evidence="1">
    <location>
        <begin position="468"/>
        <end position="540"/>
    </location>
</feature>
<dbReference type="Proteomes" id="UP000318081">
    <property type="component" value="Chromosome"/>
</dbReference>
<dbReference type="Gene3D" id="3.40.50.300">
    <property type="entry name" value="P-loop containing nucleotide triphosphate hydrolases"/>
    <property type="match status" value="2"/>
</dbReference>
<organism evidence="3 4">
    <name type="scientific">Stieleria magnilauensis</name>
    <dbReference type="NCBI Taxonomy" id="2527963"/>
    <lineage>
        <taxon>Bacteria</taxon>
        <taxon>Pseudomonadati</taxon>
        <taxon>Planctomycetota</taxon>
        <taxon>Planctomycetia</taxon>
        <taxon>Pirellulales</taxon>
        <taxon>Pirellulaceae</taxon>
        <taxon>Stieleria</taxon>
    </lineage>
</organism>
<dbReference type="RefSeq" id="WP_145214940.1">
    <property type="nucleotide sequence ID" value="NZ_CP036432.1"/>
</dbReference>
<dbReference type="InterPro" id="IPR027417">
    <property type="entry name" value="P-loop_NTPase"/>
</dbReference>
<dbReference type="PANTHER" id="PTHR32182:SF22">
    <property type="entry name" value="ATP-DEPENDENT ENDONUCLEASE, OLD FAMILY-RELATED"/>
    <property type="match status" value="1"/>
</dbReference>
<dbReference type="SUPFAM" id="SSF52540">
    <property type="entry name" value="P-loop containing nucleoside triphosphate hydrolases"/>
    <property type="match status" value="1"/>
</dbReference>
<dbReference type="InterPro" id="IPR038734">
    <property type="entry name" value="YhaN_AAA"/>
</dbReference>
<evidence type="ECO:0000259" key="2">
    <source>
        <dbReference type="Pfam" id="PF13514"/>
    </source>
</evidence>
<dbReference type="PANTHER" id="PTHR32182">
    <property type="entry name" value="DNA REPLICATION AND REPAIR PROTEIN RECF"/>
    <property type="match status" value="1"/>
</dbReference>
<reference evidence="3 4" key="1">
    <citation type="submission" date="2019-02" db="EMBL/GenBank/DDBJ databases">
        <title>Deep-cultivation of Planctomycetes and their phenomic and genomic characterization uncovers novel biology.</title>
        <authorList>
            <person name="Wiegand S."/>
            <person name="Jogler M."/>
            <person name="Boedeker C."/>
            <person name="Pinto D."/>
            <person name="Vollmers J."/>
            <person name="Rivas-Marin E."/>
            <person name="Kohn T."/>
            <person name="Peeters S.H."/>
            <person name="Heuer A."/>
            <person name="Rast P."/>
            <person name="Oberbeckmann S."/>
            <person name="Bunk B."/>
            <person name="Jeske O."/>
            <person name="Meyerdierks A."/>
            <person name="Storesund J.E."/>
            <person name="Kallscheuer N."/>
            <person name="Luecker S."/>
            <person name="Lage O.M."/>
            <person name="Pohl T."/>
            <person name="Merkel B.J."/>
            <person name="Hornburger P."/>
            <person name="Mueller R.-W."/>
            <person name="Bruemmer F."/>
            <person name="Labrenz M."/>
            <person name="Spormann A.M."/>
            <person name="Op den Camp H."/>
            <person name="Overmann J."/>
            <person name="Amann R."/>
            <person name="Jetten M.S.M."/>
            <person name="Mascher T."/>
            <person name="Medema M.H."/>
            <person name="Devos D.P."/>
            <person name="Kaster A.-K."/>
            <person name="Ovreas L."/>
            <person name="Rohde M."/>
            <person name="Galperin M.Y."/>
            <person name="Jogler C."/>
        </authorList>
    </citation>
    <scope>NUCLEOTIDE SEQUENCE [LARGE SCALE GENOMIC DNA]</scope>
    <source>
        <strain evidence="3 4">TBK1r</strain>
    </source>
</reference>
<keyword evidence="4" id="KW-1185">Reference proteome</keyword>
<feature type="domain" description="YhaN AAA" evidence="2">
    <location>
        <begin position="1"/>
        <end position="60"/>
    </location>
</feature>
<evidence type="ECO:0000313" key="3">
    <source>
        <dbReference type="EMBL" id="QDV85389.1"/>
    </source>
</evidence>
<dbReference type="InterPro" id="IPR003959">
    <property type="entry name" value="ATPase_AAA_core"/>
</dbReference>
<evidence type="ECO:0000259" key="1">
    <source>
        <dbReference type="Pfam" id="PF13304"/>
    </source>
</evidence>
<protein>
    <submittedName>
        <fullName evidence="3">Chromosome segregation protein</fullName>
    </submittedName>
</protein>
<dbReference type="EMBL" id="CP036432">
    <property type="protein sequence ID" value="QDV85389.1"/>
    <property type="molecule type" value="Genomic_DNA"/>
</dbReference>
<accession>A0ABX5Y004</accession>
<dbReference type="Pfam" id="PF13304">
    <property type="entry name" value="AAA_21"/>
    <property type="match status" value="1"/>
</dbReference>
<proteinExistence type="predicted"/>
<sequence length="644" mass="72883">MRLRYLNLPNYGVLKDLKVRFDREPIFSKPGELYRQGDLHFVVGLNGTGKSSLLRAIYEIFRWLEGINGKSIDPRIPFPFPVTLVYDLPGTRIGFWRTCIFHHLGDSSSGGFFFAASTNNSLNEDEHGDWPGWIEWLTEDENQKAVAELGTFIRANDLQGNNRVTASLPNPMLVYTSGSLAVWNRVREPELPPEDLSVTTYDHLFDERPRGWDVHQELASAEAETTESSRESLQEFLNPSAYATESRCRLLDPLDLKLAATAIGLTVLAGESTKLQDTHVREVFRDELAQQVKQQRKGIRPDHKTARTLLNEVDWWFPTHLSIQYPKLARSYIEKLNPEWHAQLLALCALSDDVILQPLERRQLVINLGPRTVAIRDAIETVYGERDIPVEVDEVINRVDGSTSGAQAVLRTLCTEESAQYEGTEEPEFARWPVFDRLQSWRQARLIEDISLTIKRVTQMQASDGEFDDVVVTWEDLSDGEQMLLGRMSLLMLLSSQHGSLLLLDEPETHFNDSWKREIIDIVDDNILKTTAAHVVVATHTSIALTDAFANEIIRLVRQNGSAVVKPVTVPTFGTAPSRVMTHVFDMPASIGSRAEQALRSYMERDWIKDDVEELEKFLAAIGNGWPMAKLQKILDGLLDAPQD</sequence>
<evidence type="ECO:0000313" key="4">
    <source>
        <dbReference type="Proteomes" id="UP000318081"/>
    </source>
</evidence>
<dbReference type="Pfam" id="PF13514">
    <property type="entry name" value="AAA_27"/>
    <property type="match status" value="1"/>
</dbReference>
<gene>
    <name evidence="3" type="ORF">TBK1r_43690</name>
</gene>